<name>D5V3T1_ARCNC</name>
<keyword evidence="2" id="KW-1185">Reference proteome</keyword>
<gene>
    <name evidence="1" type="ordered locus">Arnit_1097</name>
</gene>
<evidence type="ECO:0000313" key="2">
    <source>
        <dbReference type="Proteomes" id="UP000000939"/>
    </source>
</evidence>
<protein>
    <submittedName>
        <fullName evidence="1">Uncharacterized protein</fullName>
    </submittedName>
</protein>
<dbReference type="KEGG" id="ant:Arnit_1097"/>
<dbReference type="EMBL" id="CP001999">
    <property type="protein sequence ID" value="ADG92759.1"/>
    <property type="molecule type" value="Genomic_DNA"/>
</dbReference>
<dbReference type="HOGENOM" id="CLU_1851009_0_0_7"/>
<dbReference type="AlphaFoldDB" id="D5V3T1"/>
<dbReference type="STRING" id="572480.Arnit_1097"/>
<proteinExistence type="predicted"/>
<sequence>MIEKRYLIEEDNDYSKFNYFEISDELEEILADDYYTYNSKEYIKNELVEKMYDINFVNKYDMEKQPEVFSLYINNEKFKEKVLFIYSILDENRYKRFVEKHQEIENPNDLTIKYSVIDSDNTKVLMYNISITDIAFVF</sequence>
<reference evidence="1 2" key="1">
    <citation type="journal article" date="2010" name="Stand. Genomic Sci.">
        <title>Complete genome sequence of Arcobacter nitrofigilis type strain (CI).</title>
        <authorList>
            <person name="Pati A."/>
            <person name="Gronow S."/>
            <person name="Lapidus A."/>
            <person name="Copeland A."/>
            <person name="Glavina Del Rio T."/>
            <person name="Nolan M."/>
            <person name="Lucas S."/>
            <person name="Tice H."/>
            <person name="Cheng J.F."/>
            <person name="Han C."/>
            <person name="Chertkov O."/>
            <person name="Bruce D."/>
            <person name="Tapia R."/>
            <person name="Goodwin L."/>
            <person name="Pitluck S."/>
            <person name="Liolios K."/>
            <person name="Ivanova N."/>
            <person name="Mavromatis K."/>
            <person name="Chen A."/>
            <person name="Palaniappan K."/>
            <person name="Land M."/>
            <person name="Hauser L."/>
            <person name="Chang Y.J."/>
            <person name="Jeffries C.D."/>
            <person name="Detter J.C."/>
            <person name="Rohde M."/>
            <person name="Goker M."/>
            <person name="Bristow J."/>
            <person name="Eisen J.A."/>
            <person name="Markowitz V."/>
            <person name="Hugenholtz P."/>
            <person name="Klenk H.P."/>
            <person name="Kyrpides N.C."/>
        </authorList>
    </citation>
    <scope>NUCLEOTIDE SEQUENCE [LARGE SCALE GENOMIC DNA]</scope>
    <source>
        <strain evidence="2">ATCC 33309 / DSM 7299 / CCUG 15893 / LMG 7604 / NCTC 12251 / CI</strain>
    </source>
</reference>
<organism evidence="1 2">
    <name type="scientific">Arcobacter nitrofigilis (strain ATCC 33309 / DSM 7299 / CCUG 15893 / LMG 7604 / NCTC 12251 / CI)</name>
    <name type="common">Campylobacter nitrofigilis</name>
    <dbReference type="NCBI Taxonomy" id="572480"/>
    <lineage>
        <taxon>Bacteria</taxon>
        <taxon>Pseudomonadati</taxon>
        <taxon>Campylobacterota</taxon>
        <taxon>Epsilonproteobacteria</taxon>
        <taxon>Campylobacterales</taxon>
        <taxon>Arcobacteraceae</taxon>
        <taxon>Arcobacter</taxon>
    </lineage>
</organism>
<accession>D5V3T1</accession>
<dbReference type="Proteomes" id="UP000000939">
    <property type="component" value="Chromosome"/>
</dbReference>
<dbReference type="RefSeq" id="WP_013134904.1">
    <property type="nucleotide sequence ID" value="NC_014166.1"/>
</dbReference>
<evidence type="ECO:0000313" key="1">
    <source>
        <dbReference type="EMBL" id="ADG92759.1"/>
    </source>
</evidence>